<dbReference type="PANTHER" id="PTHR43377">
    <property type="entry name" value="BILIVERDIN REDUCTASE A"/>
    <property type="match status" value="1"/>
</dbReference>
<sequence>MERPLRFGVAGAGYFGRHYIRLLSDMPGATLAAVADSSPGIFEKNFPTLPAAVGRFTDANDLAHNPILDCMVIATPATSHAQLVIAALEAGKHVLVEKPMAMNMAEAEQICDAVQKSGRTFLVGHQYLYNDYVRYLKSELERGVIGRARYLVAEHLYFGPIRSDIGCFWETATHEMAMIDYLFSPGPIRDARARAVDFSGSGRDDFASAAMTFESGLVAAITVSWFAPEKIRRMTLAGERGMAVFDDRGKEKLKLFLHPYPRASGKDKATSQFLAFGEGQILAPVLDGREPLRNQLEHFISCVRRGLEPESGISHGMRVTAMLDAVSRGILEET</sequence>
<dbReference type="InterPro" id="IPR055170">
    <property type="entry name" value="GFO_IDH_MocA-like_dom"/>
</dbReference>
<organism evidence="3 4">
    <name type="scientific">Candidatus Sungiibacteriota bacterium</name>
    <dbReference type="NCBI Taxonomy" id="2750080"/>
    <lineage>
        <taxon>Bacteria</taxon>
        <taxon>Candidatus Sungiibacteriota</taxon>
    </lineage>
</organism>
<accession>A0A932QZI0</accession>
<name>A0A932QZI0_9BACT</name>
<dbReference type="PANTHER" id="PTHR43377:SF6">
    <property type="entry name" value="GFO_IDH_MOCA-LIKE OXIDOREDUCTASE N-TERMINAL DOMAIN-CONTAINING PROTEIN"/>
    <property type="match status" value="1"/>
</dbReference>
<dbReference type="Pfam" id="PF01408">
    <property type="entry name" value="GFO_IDH_MocA"/>
    <property type="match status" value="1"/>
</dbReference>
<reference evidence="3" key="1">
    <citation type="submission" date="2020-07" db="EMBL/GenBank/DDBJ databases">
        <title>Huge and variable diversity of episymbiotic CPR bacteria and DPANN archaea in groundwater ecosystems.</title>
        <authorList>
            <person name="He C.Y."/>
            <person name="Keren R."/>
            <person name="Whittaker M."/>
            <person name="Farag I.F."/>
            <person name="Doudna J."/>
            <person name="Cate J.H.D."/>
            <person name="Banfield J.F."/>
        </authorList>
    </citation>
    <scope>NUCLEOTIDE SEQUENCE</scope>
    <source>
        <strain evidence="3">NC_groundwater_973_Pr1_S-0.2um_54_13</strain>
    </source>
</reference>
<gene>
    <name evidence="3" type="ORF">HY221_00050</name>
</gene>
<comment type="caution">
    <text evidence="3">The sequence shown here is derived from an EMBL/GenBank/DDBJ whole genome shotgun (WGS) entry which is preliminary data.</text>
</comment>
<dbReference type="SUPFAM" id="SSF55347">
    <property type="entry name" value="Glyceraldehyde-3-phosphate dehydrogenase-like, C-terminal domain"/>
    <property type="match status" value="1"/>
</dbReference>
<evidence type="ECO:0000313" key="3">
    <source>
        <dbReference type="EMBL" id="MBI3630723.1"/>
    </source>
</evidence>
<dbReference type="InterPro" id="IPR000683">
    <property type="entry name" value="Gfo/Idh/MocA-like_OxRdtase_N"/>
</dbReference>
<evidence type="ECO:0000259" key="1">
    <source>
        <dbReference type="Pfam" id="PF01408"/>
    </source>
</evidence>
<evidence type="ECO:0000259" key="2">
    <source>
        <dbReference type="Pfam" id="PF22725"/>
    </source>
</evidence>
<protein>
    <submittedName>
        <fullName evidence="3">Gfo/Idh/MocA family oxidoreductase</fullName>
    </submittedName>
</protein>
<dbReference type="Pfam" id="PF22725">
    <property type="entry name" value="GFO_IDH_MocA_C3"/>
    <property type="match status" value="1"/>
</dbReference>
<dbReference type="InterPro" id="IPR051450">
    <property type="entry name" value="Gfo/Idh/MocA_Oxidoreductases"/>
</dbReference>
<dbReference type="InterPro" id="IPR036291">
    <property type="entry name" value="NAD(P)-bd_dom_sf"/>
</dbReference>
<dbReference type="Gene3D" id="3.30.360.10">
    <property type="entry name" value="Dihydrodipicolinate Reductase, domain 2"/>
    <property type="match status" value="1"/>
</dbReference>
<feature type="domain" description="GFO/IDH/MocA-like oxidoreductase" evidence="2">
    <location>
        <begin position="134"/>
        <end position="243"/>
    </location>
</feature>
<evidence type="ECO:0000313" key="4">
    <source>
        <dbReference type="Proteomes" id="UP000753196"/>
    </source>
</evidence>
<dbReference type="Proteomes" id="UP000753196">
    <property type="component" value="Unassembled WGS sequence"/>
</dbReference>
<dbReference type="GO" id="GO:0000166">
    <property type="term" value="F:nucleotide binding"/>
    <property type="evidence" value="ECO:0007669"/>
    <property type="project" value="InterPro"/>
</dbReference>
<dbReference type="Gene3D" id="3.40.50.720">
    <property type="entry name" value="NAD(P)-binding Rossmann-like Domain"/>
    <property type="match status" value="1"/>
</dbReference>
<dbReference type="EMBL" id="JACQCR010000001">
    <property type="protein sequence ID" value="MBI3630723.1"/>
    <property type="molecule type" value="Genomic_DNA"/>
</dbReference>
<proteinExistence type="predicted"/>
<dbReference type="AlphaFoldDB" id="A0A932QZI0"/>
<dbReference type="SUPFAM" id="SSF51735">
    <property type="entry name" value="NAD(P)-binding Rossmann-fold domains"/>
    <property type="match status" value="1"/>
</dbReference>
<feature type="domain" description="Gfo/Idh/MocA-like oxidoreductase N-terminal" evidence="1">
    <location>
        <begin position="5"/>
        <end position="125"/>
    </location>
</feature>